<evidence type="ECO:0000313" key="2">
    <source>
        <dbReference type="EMBL" id="SPD98561.1"/>
    </source>
</evidence>
<evidence type="ECO:0000256" key="1">
    <source>
        <dbReference type="SAM" id="Coils"/>
    </source>
</evidence>
<evidence type="ECO:0008006" key="3">
    <source>
        <dbReference type="Google" id="ProtNLM"/>
    </source>
</evidence>
<name>A0A2P9E5D5_ECOLX</name>
<dbReference type="AlphaFoldDB" id="A0A2P9E5D5"/>
<keyword evidence="1" id="KW-0175">Coiled coil</keyword>
<accession>A0A2P9E5D5</accession>
<organism evidence="2">
    <name type="scientific">Escherichia coli</name>
    <dbReference type="NCBI Taxonomy" id="562"/>
    <lineage>
        <taxon>Bacteria</taxon>
        <taxon>Pseudomonadati</taxon>
        <taxon>Pseudomonadota</taxon>
        <taxon>Gammaproteobacteria</taxon>
        <taxon>Enterobacterales</taxon>
        <taxon>Enterobacteriaceae</taxon>
        <taxon>Escherichia</taxon>
    </lineage>
</organism>
<geneLocation type="plasmid" evidence="2">
    <name>RCS38_p</name>
</geneLocation>
<reference evidence="2" key="1">
    <citation type="submission" date="2018-02" db="EMBL/GenBank/DDBJ databases">
        <authorList>
            <person name="Cohen D.B."/>
            <person name="Kent A.D."/>
        </authorList>
    </citation>
    <scope>NUCLEOTIDE SEQUENCE</scope>
    <source>
        <strain evidence="2">170</strain>
    </source>
</reference>
<protein>
    <recommendedName>
        <fullName evidence="3">Transposase</fullName>
    </recommendedName>
</protein>
<dbReference type="EMBL" id="LT985250">
    <property type="protein sequence ID" value="SPD98561.1"/>
    <property type="molecule type" value="Genomic_DNA"/>
</dbReference>
<dbReference type="RefSeq" id="WP_000504460.1">
    <property type="nucleotide sequence ID" value="NZ_CP015078.1"/>
</dbReference>
<gene>
    <name evidence="2" type="ORF">RCS38_P0232</name>
</gene>
<keyword evidence="2" id="KW-0614">Plasmid</keyword>
<proteinExistence type="predicted"/>
<sequence>MGEQITNAEWEKISPDNFETASLLRAVDAIDDLRGDFNDGEYSAPPQIRTDLLRLHEIAMAVINEGSRSRVSALFELASDLDEQISHLVNRLDEVQDTLSQLMELYPESLYYDDIEGVSLGIEKFCALSDNRCLEI</sequence>
<feature type="coiled-coil region" evidence="1">
    <location>
        <begin position="78"/>
        <end position="105"/>
    </location>
</feature>